<accession>R0CW63</accession>
<feature type="region of interest" description="Disordered" evidence="1">
    <location>
        <begin position="66"/>
        <end position="85"/>
    </location>
</feature>
<dbReference type="PATRIC" id="fig|1292034.3.peg.3413"/>
<evidence type="ECO:0000313" key="3">
    <source>
        <dbReference type="EMBL" id="ENZ80721.1"/>
    </source>
</evidence>
<dbReference type="STRING" id="1292034.OR37_03439"/>
<feature type="transmembrane region" description="Helical" evidence="2">
    <location>
        <begin position="26"/>
        <end position="45"/>
    </location>
</feature>
<protein>
    <submittedName>
        <fullName evidence="3">Uncharacterized protein</fullName>
    </submittedName>
</protein>
<keyword evidence="2" id="KW-1133">Transmembrane helix</keyword>
<organism evidence="3 4">
    <name type="scientific">Caulobacter vibrioides OR37</name>
    <dbReference type="NCBI Taxonomy" id="1292034"/>
    <lineage>
        <taxon>Bacteria</taxon>
        <taxon>Pseudomonadati</taxon>
        <taxon>Pseudomonadota</taxon>
        <taxon>Alphaproteobacteria</taxon>
        <taxon>Caulobacterales</taxon>
        <taxon>Caulobacteraceae</taxon>
        <taxon>Caulobacter</taxon>
    </lineage>
</organism>
<comment type="caution">
    <text evidence="3">The sequence shown here is derived from an EMBL/GenBank/DDBJ whole genome shotgun (WGS) entry which is preliminary data.</text>
</comment>
<dbReference type="Proteomes" id="UP000013063">
    <property type="component" value="Unassembled WGS sequence"/>
</dbReference>
<gene>
    <name evidence="3" type="ORF">OR37_03439</name>
</gene>
<name>R0CW63_CAUVI</name>
<evidence type="ECO:0000256" key="2">
    <source>
        <dbReference type="SAM" id="Phobius"/>
    </source>
</evidence>
<reference evidence="3 4" key="1">
    <citation type="journal article" date="2013" name="Genome Announc.">
        <title>Draft Genome Sequence for Caulobacter sp. Strain OR37, a Bacterium Tolerant to Heavy Metals.</title>
        <authorList>
            <person name="Utturkar S.M."/>
            <person name="Bollmann A."/>
            <person name="Brzoska R.M."/>
            <person name="Klingeman D.M."/>
            <person name="Epstein S.E."/>
            <person name="Palumbo A.V."/>
            <person name="Brown S.D."/>
        </authorList>
    </citation>
    <scope>NUCLEOTIDE SEQUENCE [LARGE SCALE GENOMIC DNA]</scope>
    <source>
        <strain evidence="3 4">OR37</strain>
    </source>
</reference>
<dbReference type="EMBL" id="APMP01000027">
    <property type="protein sequence ID" value="ENZ80721.1"/>
    <property type="molecule type" value="Genomic_DNA"/>
</dbReference>
<dbReference type="AlphaFoldDB" id="R0CW63"/>
<sequence>MTRLADRLTVWGPCIWLATCGGLLDYFRHFWGPGVLGGALIGFFVGRERWRAQRRDRALRARLTDGLNGLPQYGPWDEKGAPGVD</sequence>
<keyword evidence="2" id="KW-0812">Transmembrane</keyword>
<evidence type="ECO:0000313" key="4">
    <source>
        <dbReference type="Proteomes" id="UP000013063"/>
    </source>
</evidence>
<feature type="compositionally biased region" description="Basic and acidic residues" evidence="1">
    <location>
        <begin position="76"/>
        <end position="85"/>
    </location>
</feature>
<keyword evidence="2" id="KW-0472">Membrane</keyword>
<keyword evidence="4" id="KW-1185">Reference proteome</keyword>
<evidence type="ECO:0000256" key="1">
    <source>
        <dbReference type="SAM" id="MobiDB-lite"/>
    </source>
</evidence>
<proteinExistence type="predicted"/>